<sequence>MIPDKDILRGKFTSPILDSDNYASTKFDRVQPRGMDQIRKGERLTPKSERGVGKSSVVAGQWGFGFVTFLEPSSVDKVLTVGTHELDGKKIDPKVAFPRRTHPKSTPPLFPPSLPPPYADTTIRSGSGGGWEKYWKIVLATADRQTLCQDNRIERKR</sequence>
<keyword evidence="3" id="KW-0677">Repeat</keyword>
<accession>A0A7R8W557</accession>
<evidence type="ECO:0000256" key="3">
    <source>
        <dbReference type="ARBA" id="ARBA00022737"/>
    </source>
</evidence>
<dbReference type="SUPFAM" id="SSF54928">
    <property type="entry name" value="RNA-binding domain, RBD"/>
    <property type="match status" value="1"/>
</dbReference>
<proteinExistence type="predicted"/>
<dbReference type="PANTHER" id="PTHR48032">
    <property type="entry name" value="RNA-BINDING PROTEIN MUSASHI HOMOLOG RBP6"/>
    <property type="match status" value="1"/>
</dbReference>
<dbReference type="GO" id="GO:0005737">
    <property type="term" value="C:cytoplasm"/>
    <property type="evidence" value="ECO:0007669"/>
    <property type="project" value="UniProtKB-SubCell"/>
</dbReference>
<dbReference type="GO" id="GO:0006417">
    <property type="term" value="P:regulation of translation"/>
    <property type="evidence" value="ECO:0007669"/>
    <property type="project" value="TreeGrafter"/>
</dbReference>
<keyword evidence="4" id="KW-0694">RNA-binding</keyword>
<gene>
    <name evidence="6" type="ORF">CTOB1V02_LOCUS1273</name>
</gene>
<dbReference type="EMBL" id="OB660178">
    <property type="protein sequence ID" value="CAD7223283.1"/>
    <property type="molecule type" value="Genomic_DNA"/>
</dbReference>
<feature type="region of interest" description="Disordered" evidence="5">
    <location>
        <begin position="92"/>
        <end position="125"/>
    </location>
</feature>
<comment type="subcellular location">
    <subcellularLocation>
        <location evidence="1">Cytoplasm</location>
    </subcellularLocation>
</comment>
<evidence type="ECO:0000256" key="5">
    <source>
        <dbReference type="SAM" id="MobiDB-lite"/>
    </source>
</evidence>
<dbReference type="Gene3D" id="3.30.70.330">
    <property type="match status" value="1"/>
</dbReference>
<keyword evidence="2" id="KW-0963">Cytoplasm</keyword>
<dbReference type="PANTHER" id="PTHR48032:SF18">
    <property type="entry name" value="RRM DOMAIN-CONTAINING PROTEIN"/>
    <property type="match status" value="1"/>
</dbReference>
<feature type="compositionally biased region" description="Pro residues" evidence="5">
    <location>
        <begin position="105"/>
        <end position="118"/>
    </location>
</feature>
<dbReference type="AlphaFoldDB" id="A0A7R8W557"/>
<evidence type="ECO:0000256" key="4">
    <source>
        <dbReference type="ARBA" id="ARBA00022884"/>
    </source>
</evidence>
<name>A0A7R8W557_9CRUS</name>
<reference evidence="6" key="1">
    <citation type="submission" date="2020-11" db="EMBL/GenBank/DDBJ databases">
        <authorList>
            <person name="Tran Van P."/>
        </authorList>
    </citation>
    <scope>NUCLEOTIDE SEQUENCE</scope>
</reference>
<protein>
    <submittedName>
        <fullName evidence="6">Uncharacterized protein</fullName>
    </submittedName>
</protein>
<evidence type="ECO:0000256" key="2">
    <source>
        <dbReference type="ARBA" id="ARBA00022490"/>
    </source>
</evidence>
<dbReference type="InterPro" id="IPR012677">
    <property type="entry name" value="Nucleotide-bd_a/b_plait_sf"/>
</dbReference>
<organism evidence="6">
    <name type="scientific">Cyprideis torosa</name>
    <dbReference type="NCBI Taxonomy" id="163714"/>
    <lineage>
        <taxon>Eukaryota</taxon>
        <taxon>Metazoa</taxon>
        <taxon>Ecdysozoa</taxon>
        <taxon>Arthropoda</taxon>
        <taxon>Crustacea</taxon>
        <taxon>Oligostraca</taxon>
        <taxon>Ostracoda</taxon>
        <taxon>Podocopa</taxon>
        <taxon>Podocopida</taxon>
        <taxon>Cytherocopina</taxon>
        <taxon>Cytheroidea</taxon>
        <taxon>Cytherideidae</taxon>
        <taxon>Cyprideis</taxon>
    </lineage>
</organism>
<dbReference type="OrthoDB" id="1875751at2759"/>
<dbReference type="InterPro" id="IPR035979">
    <property type="entry name" value="RBD_domain_sf"/>
</dbReference>
<dbReference type="GO" id="GO:0003729">
    <property type="term" value="F:mRNA binding"/>
    <property type="evidence" value="ECO:0007669"/>
    <property type="project" value="TreeGrafter"/>
</dbReference>
<evidence type="ECO:0000313" key="6">
    <source>
        <dbReference type="EMBL" id="CAD7223283.1"/>
    </source>
</evidence>
<evidence type="ECO:0000256" key="1">
    <source>
        <dbReference type="ARBA" id="ARBA00004496"/>
    </source>
</evidence>